<keyword evidence="3" id="KW-0245">EGF-like domain</keyword>
<evidence type="ECO:0000256" key="6">
    <source>
        <dbReference type="ARBA" id="ARBA00022729"/>
    </source>
</evidence>
<keyword evidence="2 18" id="KW-0723">Serine/threonine-protein kinase</keyword>
<dbReference type="SMART" id="SM00220">
    <property type="entry name" value="S_TKc"/>
    <property type="match status" value="1"/>
</dbReference>
<dbReference type="GeneID" id="109021128"/>
<dbReference type="EC" id="2.7.11.1" evidence="18"/>
<dbReference type="SUPFAM" id="SSF51110">
    <property type="entry name" value="alpha-D-mannose-specific plant lectins"/>
    <property type="match status" value="2"/>
</dbReference>
<dbReference type="GO" id="GO:0016020">
    <property type="term" value="C:membrane"/>
    <property type="evidence" value="ECO:0007669"/>
    <property type="project" value="UniProtKB-SubCell"/>
</dbReference>
<evidence type="ECO:0000256" key="14">
    <source>
        <dbReference type="ARBA" id="ARBA00023170"/>
    </source>
</evidence>
<dbReference type="Gene3D" id="2.90.10.10">
    <property type="entry name" value="Bulb-type lectin domain"/>
    <property type="match status" value="2"/>
</dbReference>
<feature type="domain" description="Bulb-type lectin" evidence="22">
    <location>
        <begin position="40"/>
        <end position="159"/>
    </location>
</feature>
<evidence type="ECO:0000256" key="12">
    <source>
        <dbReference type="ARBA" id="ARBA00023136"/>
    </source>
</evidence>
<evidence type="ECO:0000256" key="9">
    <source>
        <dbReference type="ARBA" id="ARBA00022777"/>
    </source>
</evidence>
<reference evidence="25" key="1">
    <citation type="submission" date="2025-08" db="UniProtKB">
        <authorList>
            <consortium name="RefSeq"/>
        </authorList>
    </citation>
    <scope>IDENTIFICATION</scope>
    <source>
        <tissue evidence="25">Leaves</tissue>
    </source>
</reference>
<dbReference type="InterPro" id="IPR008271">
    <property type="entry name" value="Ser/Thr_kinase_AS"/>
</dbReference>
<evidence type="ECO:0000256" key="3">
    <source>
        <dbReference type="ARBA" id="ARBA00022536"/>
    </source>
</evidence>
<feature type="domain" description="Apple" evidence="23">
    <location>
        <begin position="345"/>
        <end position="426"/>
    </location>
</feature>
<comment type="similarity">
    <text evidence="18">Belongs to the protein kinase superfamily. Ser/Thr protein kinase family.</text>
</comment>
<name>A0A2I4HSV7_JUGRE</name>
<dbReference type="FunFam" id="2.90.10.30:FF:000001">
    <property type="entry name" value="Serine/threonine-protein kinase"/>
    <property type="match status" value="1"/>
</dbReference>
<comment type="subcellular location">
    <subcellularLocation>
        <location evidence="1">Membrane</location>
        <topology evidence="1">Single-pass type I membrane protein</topology>
    </subcellularLocation>
</comment>
<evidence type="ECO:0000313" key="25">
    <source>
        <dbReference type="RefSeq" id="XP_018859229.2"/>
    </source>
</evidence>
<dbReference type="InterPro" id="IPR001480">
    <property type="entry name" value="Bulb-type_lectin_dom"/>
</dbReference>
<dbReference type="InterPro" id="IPR000858">
    <property type="entry name" value="S_locus_glycoprot_dom"/>
</dbReference>
<dbReference type="GO" id="GO:0106310">
    <property type="term" value="F:protein serine kinase activity"/>
    <property type="evidence" value="ECO:0007669"/>
    <property type="project" value="RHEA"/>
</dbReference>
<dbReference type="SMART" id="SM00108">
    <property type="entry name" value="B_lectin"/>
    <property type="match status" value="1"/>
</dbReference>
<sequence>MKQKRGEQRSYKELILLVMDSIITFLLLFAFCTASAQQMKSNVSRGSYLTPGINSTWVSRSGLYAFGFYKQGNGYAVGIFLAGIPKRTIVWTANRDGPLATSSATLNFSSDGTLVLQSTPEQTPIIIADSLGSASAVMLDSGNFVLYNSDQEMLWQSFEHPTDSLLPGQRLLAGTELFSSISETDHSTGIFRLKMQHDGNLIQYPVDTPDTAPYSYFTSWTGGTGENVTLNLDTDGHLYLLNTTGSIIKNLTDGGYPTEETIYLMRIDADGIFRLYSYKLKQNGNWSIVWSSSNDLCDPKGLCGLNGFCTPSDNQAQCKCLPGFEMVHQGNWTAGCERNFNAADCKSKNEYNTYTMRELPNTAWEDISYSVLSFPIKEDCERACLEDCNCEAALFNDRKCRKQRLPLRYGRRQLTDSNIAFIKVGKSMPADMPKDNQKDPRLEILIVGAVFLTFGCMMSVVSGIVLYKNHFWYRKLPFNGNVELSDDVALRRFTYLELEKATDGFREEVGRGSFGTVYKGAILNGQKVVAVKRLEKVLAEGEIEFQTEMKVIGRTHHRNLVCLLGYCHEGTHRLLVYEYMSNGSLANVLFTPEKQPCWEERTGIVRDIAKGILYLHEECERQIIHCDIKPQNILMDDYGRAKISDFGLAKLLKPDQTRTFTGIRGTRGYVAPEWHRKLPITVKADVYSYGIVLLEVICRRKSMDMNLPEDRAILELWVYHCFEAGELEHLVAPDDEVDKKQLERMIKLGLWCIQDEPSLRPSMKKVLLMLEGTVDIPTPPSPTSFFSVI</sequence>
<dbReference type="InterPro" id="IPR051343">
    <property type="entry name" value="G-type_lectin_kinases/EP1-like"/>
</dbReference>
<feature type="transmembrane region" description="Helical" evidence="20">
    <location>
        <begin position="444"/>
        <end position="467"/>
    </location>
</feature>
<dbReference type="CDD" id="cd14066">
    <property type="entry name" value="STKc_IRAK"/>
    <property type="match status" value="1"/>
</dbReference>
<keyword evidence="8 18" id="KW-0547">Nucleotide-binding</keyword>
<evidence type="ECO:0000256" key="2">
    <source>
        <dbReference type="ARBA" id="ARBA00022527"/>
    </source>
</evidence>
<proteinExistence type="inferred from homology"/>
<keyword evidence="10 18" id="KW-0067">ATP-binding</keyword>
<dbReference type="PIRSF" id="PIRSF000641">
    <property type="entry name" value="SRK"/>
    <property type="match status" value="1"/>
</dbReference>
<evidence type="ECO:0000259" key="23">
    <source>
        <dbReference type="PROSITE" id="PS50948"/>
    </source>
</evidence>
<dbReference type="SUPFAM" id="SSF56112">
    <property type="entry name" value="Protein kinase-like (PK-like)"/>
    <property type="match status" value="1"/>
</dbReference>
<evidence type="ECO:0000256" key="1">
    <source>
        <dbReference type="ARBA" id="ARBA00004479"/>
    </source>
</evidence>
<dbReference type="InterPro" id="IPR000719">
    <property type="entry name" value="Prot_kinase_dom"/>
</dbReference>
<evidence type="ECO:0000256" key="13">
    <source>
        <dbReference type="ARBA" id="ARBA00023157"/>
    </source>
</evidence>
<dbReference type="InterPro" id="IPR011009">
    <property type="entry name" value="Kinase-like_dom_sf"/>
</dbReference>
<evidence type="ECO:0000256" key="19">
    <source>
        <dbReference type="PROSITE-ProRule" id="PRU10141"/>
    </source>
</evidence>
<dbReference type="Pfam" id="PF00954">
    <property type="entry name" value="S_locus_glycop"/>
    <property type="match status" value="1"/>
</dbReference>
<dbReference type="OrthoDB" id="758220at2759"/>
<dbReference type="GO" id="GO:0030246">
    <property type="term" value="F:carbohydrate binding"/>
    <property type="evidence" value="ECO:0007669"/>
    <property type="project" value="UniProtKB-KW"/>
</dbReference>
<evidence type="ECO:0000256" key="8">
    <source>
        <dbReference type="ARBA" id="ARBA00022741"/>
    </source>
</evidence>
<evidence type="ECO:0000256" key="5">
    <source>
        <dbReference type="ARBA" id="ARBA00022692"/>
    </source>
</evidence>
<evidence type="ECO:0000256" key="7">
    <source>
        <dbReference type="ARBA" id="ARBA00022734"/>
    </source>
</evidence>
<dbReference type="Proteomes" id="UP000235220">
    <property type="component" value="Chromosome 1"/>
</dbReference>
<dbReference type="GO" id="GO:0048544">
    <property type="term" value="P:recognition of pollen"/>
    <property type="evidence" value="ECO:0007669"/>
    <property type="project" value="InterPro"/>
</dbReference>
<dbReference type="PROSITE" id="PS50927">
    <property type="entry name" value="BULB_LECTIN"/>
    <property type="match status" value="1"/>
</dbReference>
<dbReference type="CDD" id="cd00054">
    <property type="entry name" value="EGF_CA"/>
    <property type="match status" value="1"/>
</dbReference>
<dbReference type="KEGG" id="jre:109021128"/>
<dbReference type="Pfam" id="PF01453">
    <property type="entry name" value="B_lectin"/>
    <property type="match status" value="1"/>
</dbReference>
<dbReference type="AlphaFoldDB" id="A0A2I4HSV7"/>
<keyword evidence="6" id="KW-0732">Signal</keyword>
<dbReference type="PROSITE" id="PS00107">
    <property type="entry name" value="PROTEIN_KINASE_ATP"/>
    <property type="match status" value="1"/>
</dbReference>
<evidence type="ECO:0000259" key="21">
    <source>
        <dbReference type="PROSITE" id="PS50011"/>
    </source>
</evidence>
<dbReference type="FunFam" id="1.10.510.10:FF:000237">
    <property type="entry name" value="G-type lectin S-receptor-like serine/threonine-protein kinase"/>
    <property type="match status" value="1"/>
</dbReference>
<dbReference type="RefSeq" id="XP_018859229.2">
    <property type="nucleotide sequence ID" value="XM_019003684.2"/>
</dbReference>
<keyword evidence="12 20" id="KW-0472">Membrane</keyword>
<keyword evidence="15" id="KW-0325">Glycoprotein</keyword>
<dbReference type="GO" id="GO:0004672">
    <property type="term" value="F:protein kinase activity"/>
    <property type="evidence" value="ECO:0000318"/>
    <property type="project" value="GO_Central"/>
</dbReference>
<feature type="binding site" evidence="19">
    <location>
        <position position="532"/>
    </location>
    <ligand>
        <name>ATP</name>
        <dbReference type="ChEBI" id="CHEBI:30616"/>
    </ligand>
</feature>
<evidence type="ECO:0000256" key="4">
    <source>
        <dbReference type="ARBA" id="ARBA00022679"/>
    </source>
</evidence>
<accession>A0A2I4HSV7</accession>
<keyword evidence="14" id="KW-0675">Receptor</keyword>
<keyword evidence="4 18" id="KW-0808">Transferase</keyword>
<organism evidence="24 25">
    <name type="scientific">Juglans regia</name>
    <name type="common">English walnut</name>
    <dbReference type="NCBI Taxonomy" id="51240"/>
    <lineage>
        <taxon>Eukaryota</taxon>
        <taxon>Viridiplantae</taxon>
        <taxon>Streptophyta</taxon>
        <taxon>Embryophyta</taxon>
        <taxon>Tracheophyta</taxon>
        <taxon>Spermatophyta</taxon>
        <taxon>Magnoliopsida</taxon>
        <taxon>eudicotyledons</taxon>
        <taxon>Gunneridae</taxon>
        <taxon>Pentapetalae</taxon>
        <taxon>rosids</taxon>
        <taxon>fabids</taxon>
        <taxon>Fagales</taxon>
        <taxon>Juglandaceae</taxon>
        <taxon>Juglans</taxon>
    </lineage>
</organism>
<comment type="catalytic activity">
    <reaction evidence="17 18">
        <text>L-seryl-[protein] + ATP = O-phospho-L-seryl-[protein] + ADP + H(+)</text>
        <dbReference type="Rhea" id="RHEA:17989"/>
        <dbReference type="Rhea" id="RHEA-COMP:9863"/>
        <dbReference type="Rhea" id="RHEA-COMP:11604"/>
        <dbReference type="ChEBI" id="CHEBI:15378"/>
        <dbReference type="ChEBI" id="CHEBI:29999"/>
        <dbReference type="ChEBI" id="CHEBI:30616"/>
        <dbReference type="ChEBI" id="CHEBI:83421"/>
        <dbReference type="ChEBI" id="CHEBI:456216"/>
        <dbReference type="EC" id="2.7.11.1"/>
    </reaction>
</comment>
<evidence type="ECO:0000256" key="17">
    <source>
        <dbReference type="ARBA" id="ARBA00048679"/>
    </source>
</evidence>
<keyword evidence="11 20" id="KW-1133">Transmembrane helix</keyword>
<dbReference type="GO" id="GO:0004674">
    <property type="term" value="F:protein serine/threonine kinase activity"/>
    <property type="evidence" value="ECO:0007669"/>
    <property type="project" value="UniProtKB-KW"/>
</dbReference>
<gene>
    <name evidence="25" type="primary">LOC109021128</name>
</gene>
<dbReference type="Gene3D" id="3.30.200.20">
    <property type="entry name" value="Phosphorylase Kinase, domain 1"/>
    <property type="match status" value="1"/>
</dbReference>
<comment type="catalytic activity">
    <reaction evidence="16 18">
        <text>L-threonyl-[protein] + ATP = O-phospho-L-threonyl-[protein] + ADP + H(+)</text>
        <dbReference type="Rhea" id="RHEA:46608"/>
        <dbReference type="Rhea" id="RHEA-COMP:11060"/>
        <dbReference type="Rhea" id="RHEA-COMP:11605"/>
        <dbReference type="ChEBI" id="CHEBI:15378"/>
        <dbReference type="ChEBI" id="CHEBI:30013"/>
        <dbReference type="ChEBI" id="CHEBI:30616"/>
        <dbReference type="ChEBI" id="CHEBI:61977"/>
        <dbReference type="ChEBI" id="CHEBI:456216"/>
        <dbReference type="EC" id="2.7.11.1"/>
    </reaction>
</comment>
<keyword evidence="7" id="KW-0430">Lectin</keyword>
<evidence type="ECO:0000256" key="18">
    <source>
        <dbReference type="PIRNR" id="PIRNR000641"/>
    </source>
</evidence>
<dbReference type="InterPro" id="IPR036426">
    <property type="entry name" value="Bulb-type_lectin_dom_sf"/>
</dbReference>
<dbReference type="InterPro" id="IPR003609">
    <property type="entry name" value="Pan_app"/>
</dbReference>
<keyword evidence="9 18" id="KW-0418">Kinase</keyword>
<dbReference type="PANTHER" id="PTHR47976:SF7">
    <property type="entry name" value="RECEPTOR-LIKE SERINE_THREONINE-PROTEIN KINASE"/>
    <property type="match status" value="1"/>
</dbReference>
<protein>
    <recommendedName>
        <fullName evidence="18">Receptor-like serine/threonine-protein kinase</fullName>
        <ecNumber evidence="18">2.7.11.1</ecNumber>
    </recommendedName>
</protein>
<keyword evidence="13" id="KW-1015">Disulfide bond</keyword>
<evidence type="ECO:0000256" key="15">
    <source>
        <dbReference type="ARBA" id="ARBA00023180"/>
    </source>
</evidence>
<keyword evidence="24" id="KW-1185">Reference proteome</keyword>
<evidence type="ECO:0000313" key="24">
    <source>
        <dbReference type="Proteomes" id="UP000235220"/>
    </source>
</evidence>
<dbReference type="InParanoid" id="A0A2I4HSV7"/>
<evidence type="ECO:0000256" key="10">
    <source>
        <dbReference type="ARBA" id="ARBA00022840"/>
    </source>
</evidence>
<dbReference type="Gene3D" id="1.10.510.10">
    <property type="entry name" value="Transferase(Phosphotransferase) domain 1"/>
    <property type="match status" value="1"/>
</dbReference>
<evidence type="ECO:0000256" key="11">
    <source>
        <dbReference type="ARBA" id="ARBA00022989"/>
    </source>
</evidence>
<dbReference type="CDD" id="cd00028">
    <property type="entry name" value="B_lectin"/>
    <property type="match status" value="1"/>
</dbReference>
<feature type="domain" description="Protein kinase" evidence="21">
    <location>
        <begin position="503"/>
        <end position="786"/>
    </location>
</feature>
<dbReference type="InterPro" id="IPR017441">
    <property type="entry name" value="Protein_kinase_ATP_BS"/>
</dbReference>
<evidence type="ECO:0000259" key="22">
    <source>
        <dbReference type="PROSITE" id="PS50927"/>
    </source>
</evidence>
<dbReference type="InterPro" id="IPR024171">
    <property type="entry name" value="SRK-like_kinase"/>
</dbReference>
<dbReference type="FunFam" id="2.90.10.10:FF:000026">
    <property type="entry name" value="Serine/threonine-protein kinase"/>
    <property type="match status" value="1"/>
</dbReference>
<dbReference type="PANTHER" id="PTHR47976">
    <property type="entry name" value="G-TYPE LECTIN S-RECEPTOR-LIKE SERINE/THREONINE-PROTEIN KINASE SD2-5"/>
    <property type="match status" value="1"/>
</dbReference>
<dbReference type="Pfam" id="PF00069">
    <property type="entry name" value="Pkinase"/>
    <property type="match status" value="1"/>
</dbReference>
<dbReference type="PROSITE" id="PS50948">
    <property type="entry name" value="PAN"/>
    <property type="match status" value="1"/>
</dbReference>
<evidence type="ECO:0000256" key="16">
    <source>
        <dbReference type="ARBA" id="ARBA00047899"/>
    </source>
</evidence>
<dbReference type="GO" id="GO:0005524">
    <property type="term" value="F:ATP binding"/>
    <property type="evidence" value="ECO:0007669"/>
    <property type="project" value="UniProtKB-UniRule"/>
</dbReference>
<evidence type="ECO:0000256" key="20">
    <source>
        <dbReference type="SAM" id="Phobius"/>
    </source>
</evidence>
<dbReference type="PROSITE" id="PS50011">
    <property type="entry name" value="PROTEIN_KINASE_DOM"/>
    <property type="match status" value="1"/>
</dbReference>
<dbReference type="PROSITE" id="PS00108">
    <property type="entry name" value="PROTEIN_KINASE_ST"/>
    <property type="match status" value="1"/>
</dbReference>
<dbReference type="FunFam" id="3.30.200.20:FF:000059">
    <property type="entry name" value="S-receptor-like serine/threonine-protein kinase"/>
    <property type="match status" value="1"/>
</dbReference>
<keyword evidence="5 20" id="KW-0812">Transmembrane</keyword>